<feature type="domain" description="Homeobox" evidence="9">
    <location>
        <begin position="128"/>
        <end position="189"/>
    </location>
</feature>
<dbReference type="GO" id="GO:0000981">
    <property type="term" value="F:DNA-binding transcription factor activity, RNA polymerase II-specific"/>
    <property type="evidence" value="ECO:0007669"/>
    <property type="project" value="InterPro"/>
</dbReference>
<dbReference type="SMART" id="SM00389">
    <property type="entry name" value="HOX"/>
    <property type="match status" value="1"/>
</dbReference>
<evidence type="ECO:0000256" key="5">
    <source>
        <dbReference type="ARBA" id="ARBA00023242"/>
    </source>
</evidence>
<accession>A0A1D1UWE1</accession>
<comment type="caution">
    <text evidence="10">The sequence shown here is derived from an EMBL/GenBank/DDBJ whole genome shotgun (WGS) entry which is preliminary data.</text>
</comment>
<dbReference type="InterPro" id="IPR020479">
    <property type="entry name" value="HD_metazoa"/>
</dbReference>
<comment type="subcellular location">
    <subcellularLocation>
        <location evidence="1 6 7">Nucleus</location>
    </subcellularLocation>
</comment>
<evidence type="ECO:0000256" key="8">
    <source>
        <dbReference type="SAM" id="MobiDB-lite"/>
    </source>
</evidence>
<evidence type="ECO:0000256" key="2">
    <source>
        <dbReference type="ARBA" id="ARBA00022473"/>
    </source>
</evidence>
<dbReference type="InterPro" id="IPR017970">
    <property type="entry name" value="Homeobox_CS"/>
</dbReference>
<sequence>MNPGHHHHHSAALAAAYGMPNMGSQLSQASAHQFGSQAGTYSSTSDFTTAAANHHSIYGDPTSSVMRPMAGSASAGWYGSTASADPRFMSRLYGAPNHHMSMNSLAGFGSCATGMGDGKLPQGMHQFNQRRKRRVLFSQQQVYELENRFKNGNKYLSAPEREALAQRIHLTPTQVKIWFQNHRYKCKRQDKEKQMQSSSNNNSSSGNGSSARRIAVPVLVKDGKPTGQPSATNATTAATGEDNSESNDCASSSSSSPHPTLDKAPLISSSDSLHSMLANDLNLNAALLDASNTSPTNPNKQMTFNDLSAVNPLYSMHHQHLSSYNTYCSPSQSTGYLPRYGYQL</sequence>
<dbReference type="Proteomes" id="UP000186922">
    <property type="component" value="Unassembled WGS sequence"/>
</dbReference>
<keyword evidence="5 6" id="KW-0539">Nucleus</keyword>
<proteinExistence type="predicted"/>
<feature type="compositionally biased region" description="Low complexity" evidence="8">
    <location>
        <begin position="246"/>
        <end position="256"/>
    </location>
</feature>
<dbReference type="GO" id="GO:0005634">
    <property type="term" value="C:nucleus"/>
    <property type="evidence" value="ECO:0007669"/>
    <property type="project" value="UniProtKB-SubCell"/>
</dbReference>
<evidence type="ECO:0000313" key="10">
    <source>
        <dbReference type="EMBL" id="GAU91557.1"/>
    </source>
</evidence>
<evidence type="ECO:0000313" key="11">
    <source>
        <dbReference type="Proteomes" id="UP000186922"/>
    </source>
</evidence>
<feature type="DNA-binding region" description="Homeobox" evidence="6">
    <location>
        <begin position="130"/>
        <end position="190"/>
    </location>
</feature>
<dbReference type="FunFam" id="1.10.10.60:FF:000678">
    <property type="entry name" value="C. Elegans Homeobox"/>
    <property type="match status" value="1"/>
</dbReference>
<dbReference type="PRINTS" id="PR00024">
    <property type="entry name" value="HOMEOBOX"/>
</dbReference>
<feature type="region of interest" description="Disordered" evidence="8">
    <location>
        <begin position="188"/>
        <end position="267"/>
    </location>
</feature>
<dbReference type="EMBL" id="BDGG01000002">
    <property type="protein sequence ID" value="GAU91557.1"/>
    <property type="molecule type" value="Genomic_DNA"/>
</dbReference>
<evidence type="ECO:0000256" key="6">
    <source>
        <dbReference type="PROSITE-ProRule" id="PRU00108"/>
    </source>
</evidence>
<feature type="compositionally biased region" description="Low complexity" evidence="8">
    <location>
        <begin position="197"/>
        <end position="210"/>
    </location>
</feature>
<dbReference type="PANTHER" id="PTHR24340:SF41">
    <property type="entry name" value="MUSCLE-SPECIFIC HOMEOBOX PROTEIN TINMAN-RELATED"/>
    <property type="match status" value="1"/>
</dbReference>
<dbReference type="STRING" id="947166.A0A1D1UWE1"/>
<dbReference type="PANTHER" id="PTHR24340">
    <property type="entry name" value="HOMEOBOX PROTEIN NKX"/>
    <property type="match status" value="1"/>
</dbReference>
<keyword evidence="4 6" id="KW-0371">Homeobox</keyword>
<dbReference type="InterPro" id="IPR009057">
    <property type="entry name" value="Homeodomain-like_sf"/>
</dbReference>
<name>A0A1D1UWE1_RAMVA</name>
<dbReference type="InterPro" id="IPR001356">
    <property type="entry name" value="HD"/>
</dbReference>
<organism evidence="10 11">
    <name type="scientific">Ramazzottius varieornatus</name>
    <name type="common">Water bear</name>
    <name type="synonym">Tardigrade</name>
    <dbReference type="NCBI Taxonomy" id="947166"/>
    <lineage>
        <taxon>Eukaryota</taxon>
        <taxon>Metazoa</taxon>
        <taxon>Ecdysozoa</taxon>
        <taxon>Tardigrada</taxon>
        <taxon>Eutardigrada</taxon>
        <taxon>Parachela</taxon>
        <taxon>Hypsibioidea</taxon>
        <taxon>Ramazzottiidae</taxon>
        <taxon>Ramazzottius</taxon>
    </lineage>
</organism>
<dbReference type="OrthoDB" id="3137333at2759"/>
<evidence type="ECO:0000256" key="3">
    <source>
        <dbReference type="ARBA" id="ARBA00023125"/>
    </source>
</evidence>
<dbReference type="AlphaFoldDB" id="A0A1D1UWE1"/>
<evidence type="ECO:0000256" key="7">
    <source>
        <dbReference type="RuleBase" id="RU000682"/>
    </source>
</evidence>
<feature type="compositionally biased region" description="Polar residues" evidence="8">
    <location>
        <begin position="227"/>
        <end position="238"/>
    </location>
</feature>
<evidence type="ECO:0000256" key="4">
    <source>
        <dbReference type="ARBA" id="ARBA00023155"/>
    </source>
</evidence>
<dbReference type="GO" id="GO:0000978">
    <property type="term" value="F:RNA polymerase II cis-regulatory region sequence-specific DNA binding"/>
    <property type="evidence" value="ECO:0007669"/>
    <property type="project" value="TreeGrafter"/>
</dbReference>
<gene>
    <name evidence="10" type="primary">RvY_03786-1</name>
    <name evidence="10" type="synonym">RvY_03786.1</name>
    <name evidence="10" type="ORF">RvY_03786</name>
</gene>
<dbReference type="Pfam" id="PF00046">
    <property type="entry name" value="Homeodomain"/>
    <property type="match status" value="1"/>
</dbReference>
<dbReference type="GO" id="GO:0030154">
    <property type="term" value="P:cell differentiation"/>
    <property type="evidence" value="ECO:0007669"/>
    <property type="project" value="TreeGrafter"/>
</dbReference>
<keyword evidence="3 6" id="KW-0238">DNA-binding</keyword>
<dbReference type="PROSITE" id="PS50071">
    <property type="entry name" value="HOMEOBOX_2"/>
    <property type="match status" value="1"/>
</dbReference>
<dbReference type="InterPro" id="IPR050394">
    <property type="entry name" value="Homeobox_NK-like"/>
</dbReference>
<evidence type="ECO:0000256" key="1">
    <source>
        <dbReference type="ARBA" id="ARBA00004123"/>
    </source>
</evidence>
<keyword evidence="2" id="KW-0217">Developmental protein</keyword>
<protein>
    <recommendedName>
        <fullName evidence="9">Homeobox domain-containing protein</fullName>
    </recommendedName>
</protein>
<reference evidence="10 11" key="1">
    <citation type="journal article" date="2016" name="Nat. Commun.">
        <title>Extremotolerant tardigrade genome and improved radiotolerance of human cultured cells by tardigrade-unique protein.</title>
        <authorList>
            <person name="Hashimoto T."/>
            <person name="Horikawa D.D."/>
            <person name="Saito Y."/>
            <person name="Kuwahara H."/>
            <person name="Kozuka-Hata H."/>
            <person name="Shin-I T."/>
            <person name="Minakuchi Y."/>
            <person name="Ohishi K."/>
            <person name="Motoyama A."/>
            <person name="Aizu T."/>
            <person name="Enomoto A."/>
            <person name="Kondo K."/>
            <person name="Tanaka S."/>
            <person name="Hara Y."/>
            <person name="Koshikawa S."/>
            <person name="Sagara H."/>
            <person name="Miura T."/>
            <person name="Yokobori S."/>
            <person name="Miyagawa K."/>
            <person name="Suzuki Y."/>
            <person name="Kubo T."/>
            <person name="Oyama M."/>
            <person name="Kohara Y."/>
            <person name="Fujiyama A."/>
            <person name="Arakawa K."/>
            <person name="Katayama T."/>
            <person name="Toyoda A."/>
            <person name="Kunieda T."/>
        </authorList>
    </citation>
    <scope>NUCLEOTIDE SEQUENCE [LARGE SCALE GENOMIC DNA]</scope>
    <source>
        <strain evidence="10 11">YOKOZUNA-1</strain>
    </source>
</reference>
<evidence type="ECO:0000259" key="9">
    <source>
        <dbReference type="PROSITE" id="PS50071"/>
    </source>
</evidence>
<dbReference type="Gene3D" id="1.10.10.60">
    <property type="entry name" value="Homeodomain-like"/>
    <property type="match status" value="1"/>
</dbReference>
<dbReference type="CDD" id="cd00086">
    <property type="entry name" value="homeodomain"/>
    <property type="match status" value="1"/>
</dbReference>
<keyword evidence="11" id="KW-1185">Reference proteome</keyword>
<dbReference type="PROSITE" id="PS00027">
    <property type="entry name" value="HOMEOBOX_1"/>
    <property type="match status" value="1"/>
</dbReference>
<dbReference type="SUPFAM" id="SSF46689">
    <property type="entry name" value="Homeodomain-like"/>
    <property type="match status" value="1"/>
</dbReference>